<dbReference type="Proteomes" id="UP000598271">
    <property type="component" value="Unassembled WGS sequence"/>
</dbReference>
<name>A0A8J3D8B4_9BACT</name>
<evidence type="ECO:0000313" key="2">
    <source>
        <dbReference type="EMBL" id="GHB67458.1"/>
    </source>
</evidence>
<proteinExistence type="predicted"/>
<comment type="caution">
    <text evidence="2">The sequence shown here is derived from an EMBL/GenBank/DDBJ whole genome shotgun (WGS) entry which is preliminary data.</text>
</comment>
<gene>
    <name evidence="2" type="ORF">GCM10007390_20960</name>
</gene>
<accession>A0A8J3D8B4</accession>
<dbReference type="RefSeq" id="WP_189564399.1">
    <property type="nucleotide sequence ID" value="NZ_BMXF01000002.1"/>
</dbReference>
<protein>
    <recommendedName>
        <fullName evidence="4">DUF3575 domain-containing protein</fullName>
    </recommendedName>
</protein>
<evidence type="ECO:0008006" key="4">
    <source>
        <dbReference type="Google" id="ProtNLM"/>
    </source>
</evidence>
<reference evidence="2 3" key="1">
    <citation type="journal article" date="2014" name="Int. J. Syst. Evol. Microbiol.">
        <title>Complete genome sequence of Corynebacterium casei LMG S-19264T (=DSM 44701T), isolated from a smear-ripened cheese.</title>
        <authorList>
            <consortium name="US DOE Joint Genome Institute (JGI-PGF)"/>
            <person name="Walter F."/>
            <person name="Albersmeier A."/>
            <person name="Kalinowski J."/>
            <person name="Ruckert C."/>
        </authorList>
    </citation>
    <scope>NUCLEOTIDE SEQUENCE [LARGE SCALE GENOMIC DNA]</scope>
    <source>
        <strain evidence="2 3">KCTC 12866</strain>
    </source>
</reference>
<feature type="signal peptide" evidence="1">
    <location>
        <begin position="1"/>
        <end position="18"/>
    </location>
</feature>
<evidence type="ECO:0000313" key="3">
    <source>
        <dbReference type="Proteomes" id="UP000598271"/>
    </source>
</evidence>
<sequence>MKKLLFILFAFATTTCHAQKQEQEPAVRVHLASSFGLGISGRSKEITGGAFMASLAIPVEFRHQWYLISEVYGGAFRSPKYPKKVGYFFESYPRIRYEAYGIRLGKGIKTIYPEFTLRMSVGADVLLVHEPCCYSISKFSEGYDEKLYRTYAIPAQLDARFRLNKRETAFLTFGGRWDANGRRPFGSLNTGVEFRLFSL</sequence>
<keyword evidence="3" id="KW-1185">Reference proteome</keyword>
<keyword evidence="1" id="KW-0732">Signal</keyword>
<dbReference type="EMBL" id="BMXF01000002">
    <property type="protein sequence ID" value="GHB67458.1"/>
    <property type="molecule type" value="Genomic_DNA"/>
</dbReference>
<organism evidence="2 3">
    <name type="scientific">Persicitalea jodogahamensis</name>
    <dbReference type="NCBI Taxonomy" id="402147"/>
    <lineage>
        <taxon>Bacteria</taxon>
        <taxon>Pseudomonadati</taxon>
        <taxon>Bacteroidota</taxon>
        <taxon>Cytophagia</taxon>
        <taxon>Cytophagales</taxon>
        <taxon>Spirosomataceae</taxon>
        <taxon>Persicitalea</taxon>
    </lineage>
</organism>
<dbReference type="AlphaFoldDB" id="A0A8J3D8B4"/>
<evidence type="ECO:0000256" key="1">
    <source>
        <dbReference type="SAM" id="SignalP"/>
    </source>
</evidence>
<feature type="chain" id="PRO_5035313082" description="DUF3575 domain-containing protein" evidence="1">
    <location>
        <begin position="19"/>
        <end position="199"/>
    </location>
</feature>